<comment type="caution">
    <text evidence="1">The sequence shown here is derived from an EMBL/GenBank/DDBJ whole genome shotgun (WGS) entry which is preliminary data.</text>
</comment>
<dbReference type="Proteomes" id="UP000297753">
    <property type="component" value="Unassembled WGS sequence"/>
</dbReference>
<keyword evidence="2" id="KW-1185">Reference proteome</keyword>
<gene>
    <name evidence="1" type="ORF">ELS82_14330</name>
</gene>
<dbReference type="EMBL" id="SATR01000021">
    <property type="protein sequence ID" value="TFH90901.1"/>
    <property type="molecule type" value="Genomic_DNA"/>
</dbReference>
<name>A0A4Y8WF21_9VIBR</name>
<dbReference type="OrthoDB" id="6402397at2"/>
<accession>A0A4Y8WF21</accession>
<proteinExistence type="predicted"/>
<evidence type="ECO:0008006" key="3">
    <source>
        <dbReference type="Google" id="ProtNLM"/>
    </source>
</evidence>
<organism evidence="1 2">
    <name type="scientific">Vibrio ouci</name>
    <dbReference type="NCBI Taxonomy" id="2499078"/>
    <lineage>
        <taxon>Bacteria</taxon>
        <taxon>Pseudomonadati</taxon>
        <taxon>Pseudomonadota</taxon>
        <taxon>Gammaproteobacteria</taxon>
        <taxon>Vibrionales</taxon>
        <taxon>Vibrionaceae</taxon>
        <taxon>Vibrio</taxon>
    </lineage>
</organism>
<evidence type="ECO:0000313" key="2">
    <source>
        <dbReference type="Proteomes" id="UP000297753"/>
    </source>
</evidence>
<protein>
    <recommendedName>
        <fullName evidence="3">Lipoprotein</fullName>
    </recommendedName>
</protein>
<dbReference type="RefSeq" id="WP_134836080.1">
    <property type="nucleotide sequence ID" value="NZ_SATR01000021.1"/>
</dbReference>
<reference evidence="1 2" key="1">
    <citation type="submission" date="2019-01" db="EMBL/GenBank/DDBJ databases">
        <title>Vibrio BEI176 sp. nov, a marine bacterium isolated from China: eastern marignal seas.</title>
        <authorList>
            <person name="Li B."/>
        </authorList>
    </citation>
    <scope>NUCLEOTIDE SEQUENCE [LARGE SCALE GENOMIC DNA]</scope>
    <source>
        <strain evidence="1 2">BEI176</strain>
    </source>
</reference>
<sequence>MRALIISVVLAAALVGCADHIEEPRGTSIEVIPVTYQFKLTETSQDHLSERLNTFIDKHPTLVTRADWKIQIAGTHGDGLYQSAKRQLIEAGVDTNRIVYFKHQKSGQFKVEVAATVHQVKLEICHQEQVGKYGRGSLGCNTDTSRWQSMVNPQNAI</sequence>
<dbReference type="AlphaFoldDB" id="A0A4Y8WF21"/>
<evidence type="ECO:0000313" key="1">
    <source>
        <dbReference type="EMBL" id="TFH90901.1"/>
    </source>
</evidence>
<dbReference type="PROSITE" id="PS51257">
    <property type="entry name" value="PROKAR_LIPOPROTEIN"/>
    <property type="match status" value="1"/>
</dbReference>